<dbReference type="InterPro" id="IPR004013">
    <property type="entry name" value="PHP_dom"/>
</dbReference>
<reference evidence="10" key="1">
    <citation type="submission" date="2022-07" db="EMBL/GenBank/DDBJ databases">
        <title>Complete genome of CX2.</title>
        <authorList>
            <person name="Cao G."/>
        </authorList>
    </citation>
    <scope>NUCLEOTIDE SEQUENCE</scope>
    <source>
        <strain evidence="10">CX2</strain>
    </source>
</reference>
<evidence type="ECO:0000256" key="4">
    <source>
        <dbReference type="ARBA" id="ARBA00022605"/>
    </source>
</evidence>
<dbReference type="Gene3D" id="3.20.20.140">
    <property type="entry name" value="Metal-dependent hydrolases"/>
    <property type="match status" value="1"/>
</dbReference>
<sequence>MIDFTRDGHLHTPFCPHGSSDSLEAYVNRALGLGIKTLTFTEHAPFPARFLDPTPDKDSAMSVESLPLYIEAIQKLKRSYPELDIRLGLEIDYLPGCESETLSFLEPYADILDEAILSQHFLLVDGELLPVDFSAESFDTLVRRVGSFEEVMRRYYTALAAGLAFPWERLKVDRIGHIDLPIKYQHNYTWDRSNVQAEQTRLLQTIATRGFGLDLNTAGLRKPDCGQAYAIDVATEAAALGIPFVLGSDAHVAIDLGAGFEFIQKKATFL</sequence>
<dbReference type="PANTHER" id="PTHR21039:SF0">
    <property type="entry name" value="HISTIDINOL-PHOSPHATASE"/>
    <property type="match status" value="1"/>
</dbReference>
<evidence type="ECO:0000256" key="3">
    <source>
        <dbReference type="ARBA" id="ARBA00013085"/>
    </source>
</evidence>
<evidence type="ECO:0000256" key="1">
    <source>
        <dbReference type="ARBA" id="ARBA00004970"/>
    </source>
</evidence>
<keyword evidence="5 8" id="KW-0378">Hydrolase</keyword>
<name>A0ABY5FJJ4_9BACL</name>
<gene>
    <name evidence="10" type="primary">hisJ</name>
    <name evidence="10" type="ORF">NMQ00_08810</name>
</gene>
<dbReference type="GO" id="GO:0004401">
    <property type="term" value="F:histidinol-phosphatase activity"/>
    <property type="evidence" value="ECO:0007669"/>
    <property type="project" value="UniProtKB-EC"/>
</dbReference>
<evidence type="ECO:0000256" key="7">
    <source>
        <dbReference type="ARBA" id="ARBA00049158"/>
    </source>
</evidence>
<keyword evidence="11" id="KW-1185">Reference proteome</keyword>
<evidence type="ECO:0000259" key="9">
    <source>
        <dbReference type="Pfam" id="PF02811"/>
    </source>
</evidence>
<comment type="catalytic activity">
    <reaction evidence="7 8">
        <text>L-histidinol phosphate + H2O = L-histidinol + phosphate</text>
        <dbReference type="Rhea" id="RHEA:14465"/>
        <dbReference type="ChEBI" id="CHEBI:15377"/>
        <dbReference type="ChEBI" id="CHEBI:43474"/>
        <dbReference type="ChEBI" id="CHEBI:57699"/>
        <dbReference type="ChEBI" id="CHEBI:57980"/>
        <dbReference type="EC" id="3.1.3.15"/>
    </reaction>
</comment>
<protein>
    <recommendedName>
        <fullName evidence="3 8">Histidinol-phosphatase</fullName>
        <shortName evidence="8">HolPase</shortName>
        <ecNumber evidence="3 8">3.1.3.15</ecNumber>
    </recommendedName>
</protein>
<dbReference type="NCBIfam" id="NF005996">
    <property type="entry name" value="PRK08123.1"/>
    <property type="match status" value="1"/>
</dbReference>
<evidence type="ECO:0000256" key="6">
    <source>
        <dbReference type="ARBA" id="ARBA00023102"/>
    </source>
</evidence>
<feature type="domain" description="PHP" evidence="9">
    <location>
        <begin position="7"/>
        <end position="218"/>
    </location>
</feature>
<accession>A0ABY5FJJ4</accession>
<evidence type="ECO:0000256" key="2">
    <source>
        <dbReference type="ARBA" id="ARBA00009152"/>
    </source>
</evidence>
<evidence type="ECO:0000313" key="10">
    <source>
        <dbReference type="EMBL" id="UTT41665.1"/>
    </source>
</evidence>
<keyword evidence="6 8" id="KW-0368">Histidine biosynthesis</keyword>
<dbReference type="InterPro" id="IPR010140">
    <property type="entry name" value="Histidinol_P_phosphatase_HisJ"/>
</dbReference>
<proteinExistence type="inferred from homology"/>
<evidence type="ECO:0000256" key="5">
    <source>
        <dbReference type="ARBA" id="ARBA00022801"/>
    </source>
</evidence>
<dbReference type="EMBL" id="CP101462">
    <property type="protein sequence ID" value="UTT41665.1"/>
    <property type="molecule type" value="Genomic_DNA"/>
</dbReference>
<comment type="pathway">
    <text evidence="1 8">Amino-acid biosynthesis; L-histidine biosynthesis; L-histidine from 5-phospho-alpha-D-ribose 1-diphosphate: step 8/9.</text>
</comment>
<dbReference type="PANTHER" id="PTHR21039">
    <property type="entry name" value="HISTIDINOL PHOSPHATASE-RELATED"/>
    <property type="match status" value="1"/>
</dbReference>
<dbReference type="CDD" id="cd12110">
    <property type="entry name" value="PHP_HisPPase_Hisj_like"/>
    <property type="match status" value="1"/>
</dbReference>
<dbReference type="SUPFAM" id="SSF89550">
    <property type="entry name" value="PHP domain-like"/>
    <property type="match status" value="1"/>
</dbReference>
<evidence type="ECO:0000256" key="8">
    <source>
        <dbReference type="RuleBase" id="RU366003"/>
    </source>
</evidence>
<dbReference type="NCBIfam" id="TIGR01856">
    <property type="entry name" value="hisJ_fam"/>
    <property type="match status" value="1"/>
</dbReference>
<dbReference type="Pfam" id="PF02811">
    <property type="entry name" value="PHP"/>
    <property type="match status" value="1"/>
</dbReference>
<evidence type="ECO:0000313" key="11">
    <source>
        <dbReference type="Proteomes" id="UP001060325"/>
    </source>
</evidence>
<dbReference type="RefSeq" id="WP_255176409.1">
    <property type="nucleotide sequence ID" value="NZ_CP101462.1"/>
</dbReference>
<dbReference type="EC" id="3.1.3.15" evidence="3 8"/>
<comment type="similarity">
    <text evidence="2 8">Belongs to the PHP hydrolase family. HisK subfamily.</text>
</comment>
<keyword evidence="4 8" id="KW-0028">Amino-acid biosynthesis</keyword>
<dbReference type="Proteomes" id="UP001060325">
    <property type="component" value="Chromosome"/>
</dbReference>
<dbReference type="InterPro" id="IPR016195">
    <property type="entry name" value="Pol/histidinol_Pase-like"/>
</dbReference>
<organism evidence="10 11">
    <name type="scientific">Exiguobacterium aurantiacum</name>
    <dbReference type="NCBI Taxonomy" id="33987"/>
    <lineage>
        <taxon>Bacteria</taxon>
        <taxon>Bacillati</taxon>
        <taxon>Bacillota</taxon>
        <taxon>Bacilli</taxon>
        <taxon>Bacillales</taxon>
        <taxon>Bacillales Family XII. Incertae Sedis</taxon>
        <taxon>Exiguobacterium</taxon>
    </lineage>
</organism>